<sequence length="233" mass="27405">MIMRYTKMRSTVFLFIFLLFGINELRADNDPDFYWEPKLSTSYKLSTRYTLQAGANIRQDLQWGTADYSGIRKAEAQVFATRATFTGNKLSLGYVYSGSNQFRPSRKVENRLTFQYKFKTSFISNKFSHRARFENRFYTENYFTRLRYRLSYSAPINGARLDEGEFYWIVSDEILYNFNNKNHDVENRLSLGLGWLPSKKQKVQFALQYRGSDINTSEVGHAVFLSTAYYFGI</sequence>
<dbReference type="KEGG" id="blq:L21SP5_03282"/>
<evidence type="ECO:0000313" key="2">
    <source>
        <dbReference type="Proteomes" id="UP000064893"/>
    </source>
</evidence>
<dbReference type="InterPro" id="IPR019619">
    <property type="entry name" value="DUF2490"/>
</dbReference>
<evidence type="ECO:0000313" key="1">
    <source>
        <dbReference type="EMBL" id="ALO16896.1"/>
    </source>
</evidence>
<accession>A0A0S2I3L8</accession>
<protein>
    <recommendedName>
        <fullName evidence="3">DUF2490 domain-containing protein</fullName>
    </recommendedName>
</protein>
<dbReference type="EMBL" id="CP013118">
    <property type="protein sequence ID" value="ALO16896.1"/>
    <property type="molecule type" value="Genomic_DNA"/>
</dbReference>
<gene>
    <name evidence="1" type="ORF">L21SP5_03282</name>
</gene>
<proteinExistence type="predicted"/>
<reference evidence="1 2" key="1">
    <citation type="submission" date="2015-11" db="EMBL/GenBank/DDBJ databases">
        <title>Description and complete genome sequence of a novel strain predominating in hypersaline microbial mats and representing a new family of the Bacteriodetes phylum.</title>
        <authorList>
            <person name="Spring S."/>
            <person name="Bunk B."/>
            <person name="Sproer C."/>
            <person name="Klenk H.-P."/>
        </authorList>
    </citation>
    <scope>NUCLEOTIDE SEQUENCE [LARGE SCALE GENOMIC DNA]</scope>
    <source>
        <strain evidence="1 2">L21-Spi-D4</strain>
    </source>
</reference>
<organism evidence="1 2">
    <name type="scientific">Salinivirga cyanobacteriivorans</name>
    <dbReference type="NCBI Taxonomy" id="1307839"/>
    <lineage>
        <taxon>Bacteria</taxon>
        <taxon>Pseudomonadati</taxon>
        <taxon>Bacteroidota</taxon>
        <taxon>Bacteroidia</taxon>
        <taxon>Bacteroidales</taxon>
        <taxon>Salinivirgaceae</taxon>
        <taxon>Salinivirga</taxon>
    </lineage>
</organism>
<dbReference type="STRING" id="1307839.L21SP5_03282"/>
<evidence type="ECO:0008006" key="3">
    <source>
        <dbReference type="Google" id="ProtNLM"/>
    </source>
</evidence>
<dbReference type="AlphaFoldDB" id="A0A0S2I3L8"/>
<dbReference type="Pfam" id="PF10677">
    <property type="entry name" value="DUF2490"/>
    <property type="match status" value="1"/>
</dbReference>
<keyword evidence="2" id="KW-1185">Reference proteome</keyword>
<dbReference type="Proteomes" id="UP000064893">
    <property type="component" value="Chromosome"/>
</dbReference>
<name>A0A0S2I3L8_9BACT</name>